<evidence type="ECO:0008006" key="5">
    <source>
        <dbReference type="Google" id="ProtNLM"/>
    </source>
</evidence>
<accession>A0A7G6DZJ3</accession>
<keyword evidence="1" id="KW-0175">Coiled coil</keyword>
<keyword evidence="2" id="KW-0472">Membrane</keyword>
<evidence type="ECO:0000313" key="3">
    <source>
        <dbReference type="EMBL" id="QNB45247.1"/>
    </source>
</evidence>
<feature type="coiled-coil region" evidence="1">
    <location>
        <begin position="74"/>
        <end position="101"/>
    </location>
</feature>
<protein>
    <recommendedName>
        <fullName evidence="5">Cell division protein FtsL</fullName>
    </recommendedName>
</protein>
<dbReference type="OrthoDB" id="2082132at2"/>
<gene>
    <name evidence="3" type="ORF">BR63_02300</name>
</gene>
<reference evidence="3 4" key="1">
    <citation type="journal article" date="2019" name="Front. Microbiol.">
        <title>Thermoanaerosceptrum fracticalcis gen. nov. sp. nov., a Novel Fumarate-Fermenting Microorganism From a Deep Fractured Carbonate Aquifer of the US Great Basin.</title>
        <authorList>
            <person name="Hamilton-Brehm S.D."/>
            <person name="Stewart L.E."/>
            <person name="Zavarin M."/>
            <person name="Caldwell M."/>
            <person name="Lawson P.A."/>
            <person name="Onstott T.C."/>
            <person name="Grzymski J."/>
            <person name="Neveux I."/>
            <person name="Lollar B.S."/>
            <person name="Russell C.E."/>
            <person name="Moser D.P."/>
        </authorList>
    </citation>
    <scope>NUCLEOTIDE SEQUENCE [LARGE SCALE GENOMIC DNA]</scope>
    <source>
        <strain evidence="3 4">DRI-13</strain>
    </source>
</reference>
<feature type="transmembrane region" description="Helical" evidence="2">
    <location>
        <begin position="40"/>
        <end position="63"/>
    </location>
</feature>
<keyword evidence="2" id="KW-0812">Transmembrane</keyword>
<proteinExistence type="predicted"/>
<keyword evidence="2" id="KW-1133">Transmembrane helix</keyword>
<evidence type="ECO:0000256" key="1">
    <source>
        <dbReference type="SAM" id="Coils"/>
    </source>
</evidence>
<dbReference type="InterPro" id="IPR007060">
    <property type="entry name" value="FtsL/DivIC"/>
</dbReference>
<sequence length="173" mass="19201">MILATKRAVGSDYAYQPYYREKFEQQKQTKVRIKKRPSPLLVVVLGISLIGIMFFTGLSYTYLKARIAHLNWQISQGKKDIAAMQVQNEKLKLEIARLKSLDRIEKVATTQMGMIKNPGVEYLAIKATTTNTSVPASQTVREMPAQNPANTSQDGIITAITKVISEKAGIGKG</sequence>
<dbReference type="RefSeq" id="WP_034422730.1">
    <property type="nucleotide sequence ID" value="NZ_CP045798.1"/>
</dbReference>
<organism evidence="3 4">
    <name type="scientific">Thermanaerosceptrum fracticalcis</name>
    <dbReference type="NCBI Taxonomy" id="1712410"/>
    <lineage>
        <taxon>Bacteria</taxon>
        <taxon>Bacillati</taxon>
        <taxon>Bacillota</taxon>
        <taxon>Clostridia</taxon>
        <taxon>Eubacteriales</taxon>
        <taxon>Peptococcaceae</taxon>
        <taxon>Thermanaerosceptrum</taxon>
    </lineage>
</organism>
<evidence type="ECO:0000256" key="2">
    <source>
        <dbReference type="SAM" id="Phobius"/>
    </source>
</evidence>
<dbReference type="Proteomes" id="UP000515847">
    <property type="component" value="Chromosome"/>
</dbReference>
<dbReference type="AlphaFoldDB" id="A0A7G6DZJ3"/>
<evidence type="ECO:0000313" key="4">
    <source>
        <dbReference type="Proteomes" id="UP000515847"/>
    </source>
</evidence>
<name>A0A7G6DZJ3_THEFR</name>
<keyword evidence="4" id="KW-1185">Reference proteome</keyword>
<dbReference type="Pfam" id="PF04977">
    <property type="entry name" value="DivIC"/>
    <property type="match status" value="1"/>
</dbReference>
<dbReference type="EMBL" id="CP045798">
    <property type="protein sequence ID" value="QNB45247.1"/>
    <property type="molecule type" value="Genomic_DNA"/>
</dbReference>
<dbReference type="KEGG" id="tfr:BR63_02300"/>